<evidence type="ECO:0000313" key="2">
    <source>
        <dbReference type="Proteomes" id="UP000825935"/>
    </source>
</evidence>
<proteinExistence type="predicted"/>
<accession>A0A8T2RWU9</accession>
<name>A0A8T2RWU9_CERRI</name>
<dbReference type="OrthoDB" id="4237at2759"/>
<dbReference type="PANTHER" id="PTHR36397">
    <property type="entry name" value="OSJNBA0081L15.1 PROTEIN"/>
    <property type="match status" value="1"/>
</dbReference>
<dbReference type="EMBL" id="CM035428">
    <property type="protein sequence ID" value="KAH7301059.1"/>
    <property type="molecule type" value="Genomic_DNA"/>
</dbReference>
<dbReference type="Proteomes" id="UP000825935">
    <property type="component" value="Chromosome 23"/>
</dbReference>
<sequence>MMACCTGHYSSLSHLRSAQPCSYPRTAQVQTIVCKKRDKGERDFCSYHVTLITPPPKNLGIHCLPLNTQCGETVTVKGEPYIVSAVTYRYQLRKGKYEPCQTRLDVLSAGRYLVNLYLQNLLDQS</sequence>
<protein>
    <submittedName>
        <fullName evidence="1">Uncharacterized protein</fullName>
    </submittedName>
</protein>
<gene>
    <name evidence="1" type="ORF">KP509_23G010300</name>
</gene>
<keyword evidence="2" id="KW-1185">Reference proteome</keyword>
<organism evidence="1 2">
    <name type="scientific">Ceratopteris richardii</name>
    <name type="common">Triangle waterfern</name>
    <dbReference type="NCBI Taxonomy" id="49495"/>
    <lineage>
        <taxon>Eukaryota</taxon>
        <taxon>Viridiplantae</taxon>
        <taxon>Streptophyta</taxon>
        <taxon>Embryophyta</taxon>
        <taxon>Tracheophyta</taxon>
        <taxon>Polypodiopsida</taxon>
        <taxon>Polypodiidae</taxon>
        <taxon>Polypodiales</taxon>
        <taxon>Pteridineae</taxon>
        <taxon>Pteridaceae</taxon>
        <taxon>Parkerioideae</taxon>
        <taxon>Ceratopteris</taxon>
    </lineage>
</organism>
<comment type="caution">
    <text evidence="1">The sequence shown here is derived from an EMBL/GenBank/DDBJ whole genome shotgun (WGS) entry which is preliminary data.</text>
</comment>
<reference evidence="1 2" key="1">
    <citation type="submission" date="2021-08" db="EMBL/GenBank/DDBJ databases">
        <title>WGS assembly of Ceratopteris richardii.</title>
        <authorList>
            <person name="Marchant D.B."/>
            <person name="Chen G."/>
            <person name="Jenkins J."/>
            <person name="Shu S."/>
            <person name="Leebens-Mack J."/>
            <person name="Grimwood J."/>
            <person name="Schmutz J."/>
            <person name="Soltis P."/>
            <person name="Soltis D."/>
            <person name="Chen Z.-H."/>
        </authorList>
    </citation>
    <scope>NUCLEOTIDE SEQUENCE [LARGE SCALE GENOMIC DNA]</scope>
    <source>
        <strain evidence="1">Whitten #5841</strain>
        <tissue evidence="1">Leaf</tissue>
    </source>
</reference>
<dbReference type="OMA" id="EVSCSRK"/>
<dbReference type="AlphaFoldDB" id="A0A8T2RWU9"/>
<dbReference type="PANTHER" id="PTHR36397:SF1">
    <property type="entry name" value="OS04G0482900 PROTEIN"/>
    <property type="match status" value="1"/>
</dbReference>
<evidence type="ECO:0000313" key="1">
    <source>
        <dbReference type="EMBL" id="KAH7301059.1"/>
    </source>
</evidence>